<dbReference type="EMBL" id="JACSDZ010000012">
    <property type="protein sequence ID" value="KAF7390281.1"/>
    <property type="molecule type" value="Genomic_DNA"/>
</dbReference>
<dbReference type="Proteomes" id="UP000617340">
    <property type="component" value="Unassembled WGS sequence"/>
</dbReference>
<dbReference type="AlphaFoldDB" id="A0A834JML0"/>
<reference evidence="2" key="1">
    <citation type="journal article" date="2020" name="G3 (Bethesda)">
        <title>High-Quality Assemblies for Three Invasive Social Wasps from the &lt;i&gt;Vespula&lt;/i&gt; Genus.</title>
        <authorList>
            <person name="Harrop T.W.R."/>
            <person name="Guhlin J."/>
            <person name="McLaughlin G.M."/>
            <person name="Permina E."/>
            <person name="Stockwell P."/>
            <person name="Gilligan J."/>
            <person name="Le Lec M.F."/>
            <person name="Gruber M.A.M."/>
            <person name="Quinn O."/>
            <person name="Lovegrove M."/>
            <person name="Duncan E.J."/>
            <person name="Remnant E.J."/>
            <person name="Van Eeckhoven J."/>
            <person name="Graham B."/>
            <person name="Knapp R.A."/>
            <person name="Langford K.W."/>
            <person name="Kronenberg Z."/>
            <person name="Press M.O."/>
            <person name="Eacker S.M."/>
            <person name="Wilson-Rankin E.E."/>
            <person name="Purcell J."/>
            <person name="Lester P.J."/>
            <person name="Dearden P.K."/>
        </authorList>
    </citation>
    <scope>NUCLEOTIDE SEQUENCE</scope>
    <source>
        <strain evidence="2">Linc-1</strain>
    </source>
</reference>
<comment type="caution">
    <text evidence="2">The sequence shown here is derived from an EMBL/GenBank/DDBJ whole genome shotgun (WGS) entry which is preliminary data.</text>
</comment>
<gene>
    <name evidence="2" type="ORF">HZH68_012138</name>
</gene>
<organism evidence="2 3">
    <name type="scientific">Vespula germanica</name>
    <name type="common">German yellow jacket</name>
    <name type="synonym">Paravespula germanica</name>
    <dbReference type="NCBI Taxonomy" id="30212"/>
    <lineage>
        <taxon>Eukaryota</taxon>
        <taxon>Metazoa</taxon>
        <taxon>Ecdysozoa</taxon>
        <taxon>Arthropoda</taxon>
        <taxon>Hexapoda</taxon>
        <taxon>Insecta</taxon>
        <taxon>Pterygota</taxon>
        <taxon>Neoptera</taxon>
        <taxon>Endopterygota</taxon>
        <taxon>Hymenoptera</taxon>
        <taxon>Apocrita</taxon>
        <taxon>Aculeata</taxon>
        <taxon>Vespoidea</taxon>
        <taxon>Vespidae</taxon>
        <taxon>Vespinae</taxon>
        <taxon>Vespula</taxon>
    </lineage>
</organism>
<feature type="region of interest" description="Disordered" evidence="1">
    <location>
        <begin position="1"/>
        <end position="55"/>
    </location>
</feature>
<evidence type="ECO:0000313" key="2">
    <source>
        <dbReference type="EMBL" id="KAF7390281.1"/>
    </source>
</evidence>
<feature type="compositionally biased region" description="Polar residues" evidence="1">
    <location>
        <begin position="22"/>
        <end position="41"/>
    </location>
</feature>
<feature type="compositionally biased region" description="Basic and acidic residues" evidence="1">
    <location>
        <begin position="122"/>
        <end position="132"/>
    </location>
</feature>
<evidence type="ECO:0000256" key="1">
    <source>
        <dbReference type="SAM" id="MobiDB-lite"/>
    </source>
</evidence>
<feature type="region of interest" description="Disordered" evidence="1">
    <location>
        <begin position="122"/>
        <end position="146"/>
    </location>
</feature>
<sequence>MCSEKDRKTKPTRFPIGRSRLKANSGSHDTRSGLLTSNANTDGDYVGDDKGARGETTFEPLRTSLTNQRAPDVKRYYYAALASRCITMIDDVGSKLSTIRLRVRNNICVIKGEFRAAFEDADDKRTKSNKSERVHHRIKAEGASRLSRSSNKVARMLLPTSALTITSFLRTYSDLDVAKALGN</sequence>
<proteinExistence type="predicted"/>
<name>A0A834JML0_VESGE</name>
<protein>
    <submittedName>
        <fullName evidence="2">Uncharacterized protein</fullName>
    </submittedName>
</protein>
<evidence type="ECO:0000313" key="3">
    <source>
        <dbReference type="Proteomes" id="UP000617340"/>
    </source>
</evidence>
<keyword evidence="3" id="KW-1185">Reference proteome</keyword>
<accession>A0A834JML0</accession>